<accession>A0ABU9Q256</accession>
<evidence type="ECO:0000256" key="1">
    <source>
        <dbReference type="ARBA" id="ARBA00004651"/>
    </source>
</evidence>
<dbReference type="PANTHER" id="PTHR35007:SF1">
    <property type="entry name" value="PILUS ASSEMBLY PROTEIN"/>
    <property type="match status" value="1"/>
</dbReference>
<dbReference type="RefSeq" id="WP_342831421.1">
    <property type="nucleotide sequence ID" value="NZ_JBANDC010000023.1"/>
</dbReference>
<proteinExistence type="predicted"/>
<comment type="subcellular location">
    <subcellularLocation>
        <location evidence="1">Cell membrane</location>
        <topology evidence="1">Multi-pass membrane protein</topology>
    </subcellularLocation>
</comment>
<dbReference type="PANTHER" id="PTHR35007">
    <property type="entry name" value="INTEGRAL MEMBRANE PROTEIN-RELATED"/>
    <property type="match status" value="1"/>
</dbReference>
<keyword evidence="9" id="KW-1185">Reference proteome</keyword>
<dbReference type="EMBL" id="JBANDC010000023">
    <property type="protein sequence ID" value="MEM4990353.1"/>
    <property type="molecule type" value="Genomic_DNA"/>
</dbReference>
<dbReference type="Proteomes" id="UP001495910">
    <property type="component" value="Unassembled WGS sequence"/>
</dbReference>
<keyword evidence="5 6" id="KW-0472">Membrane</keyword>
<evidence type="ECO:0000313" key="8">
    <source>
        <dbReference type="EMBL" id="MEM4990353.1"/>
    </source>
</evidence>
<evidence type="ECO:0000256" key="6">
    <source>
        <dbReference type="SAM" id="Phobius"/>
    </source>
</evidence>
<keyword evidence="4 6" id="KW-1133">Transmembrane helix</keyword>
<organism evidence="8 9">
    <name type="scientific">Collimonas rhizosphaerae</name>
    <dbReference type="NCBI Taxonomy" id="3126357"/>
    <lineage>
        <taxon>Bacteria</taxon>
        <taxon>Pseudomonadati</taxon>
        <taxon>Pseudomonadota</taxon>
        <taxon>Betaproteobacteria</taxon>
        <taxon>Burkholderiales</taxon>
        <taxon>Oxalobacteraceae</taxon>
        <taxon>Collimonas</taxon>
    </lineage>
</organism>
<evidence type="ECO:0000256" key="3">
    <source>
        <dbReference type="ARBA" id="ARBA00022692"/>
    </source>
</evidence>
<gene>
    <name evidence="8" type="ORF">V8G57_23390</name>
</gene>
<evidence type="ECO:0000256" key="2">
    <source>
        <dbReference type="ARBA" id="ARBA00022475"/>
    </source>
</evidence>
<evidence type="ECO:0000259" key="7">
    <source>
        <dbReference type="Pfam" id="PF00482"/>
    </source>
</evidence>
<feature type="domain" description="Type II secretion system protein GspF" evidence="7">
    <location>
        <begin position="142"/>
        <end position="268"/>
    </location>
</feature>
<reference evidence="8 9" key="1">
    <citation type="submission" date="2024-02" db="EMBL/GenBank/DDBJ databases">
        <title>Draft genome sequence of Collimonas sp. strain H4R21, an effective mineral-weathering bacterial strain isolated from the beech rhizosphere.</title>
        <authorList>
            <person name="Morin E."/>
            <person name="Uroz S."/>
            <person name="Leveau J.H.J."/>
            <person name="Kumar R."/>
            <person name="Rey M.W."/>
            <person name="Pham J."/>
        </authorList>
    </citation>
    <scope>NUCLEOTIDE SEQUENCE [LARGE SCALE GENOMIC DNA]</scope>
    <source>
        <strain evidence="8 9">H4R21</strain>
    </source>
</reference>
<protein>
    <submittedName>
        <fullName evidence="8">Type II secretion system F family protein</fullName>
    </submittedName>
</protein>
<comment type="caution">
    <text evidence="8">The sequence shown here is derived from an EMBL/GenBank/DDBJ whole genome shotgun (WGS) entry which is preliminary data.</text>
</comment>
<dbReference type="Pfam" id="PF00482">
    <property type="entry name" value="T2SSF"/>
    <property type="match status" value="1"/>
</dbReference>
<evidence type="ECO:0000256" key="4">
    <source>
        <dbReference type="ARBA" id="ARBA00022989"/>
    </source>
</evidence>
<keyword evidence="2" id="KW-1003">Cell membrane</keyword>
<feature type="transmembrane region" description="Helical" evidence="6">
    <location>
        <begin position="283"/>
        <end position="303"/>
    </location>
</feature>
<evidence type="ECO:0000313" key="9">
    <source>
        <dbReference type="Proteomes" id="UP001495910"/>
    </source>
</evidence>
<evidence type="ECO:0000256" key="5">
    <source>
        <dbReference type="ARBA" id="ARBA00023136"/>
    </source>
</evidence>
<name>A0ABU9Q256_9BURK</name>
<feature type="transmembrane region" description="Helical" evidence="6">
    <location>
        <begin position="251"/>
        <end position="271"/>
    </location>
</feature>
<feature type="transmembrane region" description="Helical" evidence="6">
    <location>
        <begin position="98"/>
        <end position="126"/>
    </location>
</feature>
<sequence length="309" mass="34207">MHIALWLLAAALLLTGAGLWLWQRAQQRSQQDVSAAFVNRQLQGMQLVQKEPQDANQIAPQLQVSIEALRHFFLRAGIQHPSGKLYVQLLVPGICLTLLALILGGALSAVGTLLLYTMLVYFYFWLRTAKLQRTMVRQLPGFLDTLVRLVTIGNSIGSAFQTGILSTEGALRVILDRANRQVQAGVELEHALRLQAAIYRFKELDLVAAVIGVSTRFGGRSDLVLERMAAFMRDLEHAQNELVSLSAEIRLSAWIMGILPIAIGIFLIIFNNNMFASMWQDPIGKKMLVGAVVLEVVGGYGLYRLAKTV</sequence>
<dbReference type="InterPro" id="IPR018076">
    <property type="entry name" value="T2SS_GspF_dom"/>
</dbReference>
<keyword evidence="3 6" id="KW-0812">Transmembrane</keyword>